<keyword evidence="4" id="KW-1185">Reference proteome</keyword>
<dbReference type="InterPro" id="IPR050580">
    <property type="entry name" value="2H_phosphoesterase_YjcG-like"/>
</dbReference>
<sequence length="171" mass="19568">MKFGIAVFPNKDVQDFANSYRKRFDSRYALIQPHLTVRPPESGDEARIEEAARALTAVCAELRPFQAELNRFSSFYPVSNVIYLALKDPEPFVELHRRICSGPLAGPRTDYAYTPHLTIGQDLTDEELHDVLSSLRMKPVSLKFRVDRVHLLYQTENGAWTTYQTFLFGNG</sequence>
<accession>A0ABW2V6J2</accession>
<protein>
    <recommendedName>
        <fullName evidence="2">Putative phosphoesterase ACFQWB_12150</fullName>
        <ecNumber evidence="2">3.1.-.-</ecNumber>
    </recommendedName>
</protein>
<feature type="active site" description="Proton donor" evidence="2">
    <location>
        <position position="34"/>
    </location>
</feature>
<feature type="active site" description="Proton acceptor" evidence="2">
    <location>
        <position position="116"/>
    </location>
</feature>
<evidence type="ECO:0000256" key="1">
    <source>
        <dbReference type="ARBA" id="ARBA00022801"/>
    </source>
</evidence>
<keyword evidence="3" id="KW-0436">Ligase</keyword>
<keyword evidence="1 2" id="KW-0378">Hydrolase</keyword>
<gene>
    <name evidence="3" type="ORF">ACFQWB_12150</name>
</gene>
<dbReference type="EC" id="3.1.-.-" evidence="2"/>
<dbReference type="InterPro" id="IPR022932">
    <property type="entry name" value="YjcG"/>
</dbReference>
<dbReference type="Pfam" id="PF13563">
    <property type="entry name" value="2_5_RNA_ligase2"/>
    <property type="match status" value="1"/>
</dbReference>
<proteinExistence type="inferred from homology"/>
<reference evidence="4" key="1">
    <citation type="journal article" date="2019" name="Int. J. Syst. Evol. Microbiol.">
        <title>The Global Catalogue of Microorganisms (GCM) 10K type strain sequencing project: providing services to taxonomists for standard genome sequencing and annotation.</title>
        <authorList>
            <consortium name="The Broad Institute Genomics Platform"/>
            <consortium name="The Broad Institute Genome Sequencing Center for Infectious Disease"/>
            <person name="Wu L."/>
            <person name="Ma J."/>
        </authorList>
    </citation>
    <scope>NUCLEOTIDE SEQUENCE [LARGE SCALE GENOMIC DNA]</scope>
    <source>
        <strain evidence="4">JCM 18657</strain>
    </source>
</reference>
<dbReference type="Proteomes" id="UP001596528">
    <property type="component" value="Unassembled WGS sequence"/>
</dbReference>
<comment type="caution">
    <text evidence="3">The sequence shown here is derived from an EMBL/GenBank/DDBJ whole genome shotgun (WGS) entry which is preliminary data.</text>
</comment>
<feature type="short sequence motif" description="HXTX 1" evidence="2">
    <location>
        <begin position="34"/>
        <end position="37"/>
    </location>
</feature>
<dbReference type="RefSeq" id="WP_138789944.1">
    <property type="nucleotide sequence ID" value="NZ_JBHTGQ010000027.1"/>
</dbReference>
<dbReference type="PANTHER" id="PTHR40037:SF1">
    <property type="entry name" value="PHOSPHOESTERASE SAOUHSC_00951-RELATED"/>
    <property type="match status" value="1"/>
</dbReference>
<name>A0ABW2V6J2_9BACL</name>
<dbReference type="PANTHER" id="PTHR40037">
    <property type="entry name" value="PHOSPHOESTERASE YJCG-RELATED"/>
    <property type="match status" value="1"/>
</dbReference>
<dbReference type="InterPro" id="IPR009097">
    <property type="entry name" value="Cyclic_Pdiesterase"/>
</dbReference>
<evidence type="ECO:0000313" key="3">
    <source>
        <dbReference type="EMBL" id="MFC7750670.1"/>
    </source>
</evidence>
<dbReference type="EMBL" id="JBHTGQ010000027">
    <property type="protein sequence ID" value="MFC7750670.1"/>
    <property type="molecule type" value="Genomic_DNA"/>
</dbReference>
<evidence type="ECO:0000313" key="4">
    <source>
        <dbReference type="Proteomes" id="UP001596528"/>
    </source>
</evidence>
<evidence type="ECO:0000256" key="2">
    <source>
        <dbReference type="HAMAP-Rule" id="MF_01444"/>
    </source>
</evidence>
<dbReference type="HAMAP" id="MF_01444">
    <property type="entry name" value="2H_phosphoesterase_YjcG"/>
    <property type="match status" value="1"/>
</dbReference>
<dbReference type="SUPFAM" id="SSF55144">
    <property type="entry name" value="LigT-like"/>
    <property type="match status" value="1"/>
</dbReference>
<dbReference type="GO" id="GO:0016874">
    <property type="term" value="F:ligase activity"/>
    <property type="evidence" value="ECO:0007669"/>
    <property type="project" value="UniProtKB-KW"/>
</dbReference>
<feature type="short sequence motif" description="HXTX 2" evidence="2">
    <location>
        <begin position="116"/>
        <end position="119"/>
    </location>
</feature>
<comment type="similarity">
    <text evidence="2">Belongs to the 2H phosphoesterase superfamily. YjcG family.</text>
</comment>
<dbReference type="Gene3D" id="3.90.1140.10">
    <property type="entry name" value="Cyclic phosphodiesterase"/>
    <property type="match status" value="1"/>
</dbReference>
<organism evidence="3 4">
    <name type="scientific">Paenibacillus thermoaerophilus</name>
    <dbReference type="NCBI Taxonomy" id="1215385"/>
    <lineage>
        <taxon>Bacteria</taxon>
        <taxon>Bacillati</taxon>
        <taxon>Bacillota</taxon>
        <taxon>Bacilli</taxon>
        <taxon>Bacillales</taxon>
        <taxon>Paenibacillaceae</taxon>
        <taxon>Paenibacillus</taxon>
    </lineage>
</organism>
<dbReference type="NCBIfam" id="NF010223">
    <property type="entry name" value="PRK13679.1"/>
    <property type="match status" value="1"/>
</dbReference>